<name>A0A9P3PXJ9_LYOSH</name>
<evidence type="ECO:0000313" key="2">
    <source>
        <dbReference type="EMBL" id="GLB43865.1"/>
    </source>
</evidence>
<evidence type="ECO:0000256" key="1">
    <source>
        <dbReference type="SAM" id="MobiDB-lite"/>
    </source>
</evidence>
<dbReference type="EMBL" id="BRPK01000015">
    <property type="protein sequence ID" value="GLB43865.1"/>
    <property type="molecule type" value="Genomic_DNA"/>
</dbReference>
<feature type="compositionally biased region" description="Basic and acidic residues" evidence="1">
    <location>
        <begin position="90"/>
        <end position="109"/>
    </location>
</feature>
<protein>
    <submittedName>
        <fullName evidence="2">Zn-finger domain-containing protein</fullName>
    </submittedName>
</protein>
<accession>A0A9P3PXJ9</accession>
<evidence type="ECO:0000313" key="3">
    <source>
        <dbReference type="Proteomes" id="UP001063166"/>
    </source>
</evidence>
<dbReference type="AlphaFoldDB" id="A0A9P3PXJ9"/>
<dbReference type="Proteomes" id="UP001063166">
    <property type="component" value="Unassembled WGS sequence"/>
</dbReference>
<dbReference type="InterPro" id="IPR041078">
    <property type="entry name" value="Plavaka"/>
</dbReference>
<organism evidence="2 3">
    <name type="scientific">Lyophyllum shimeji</name>
    <name type="common">Hon-shimeji</name>
    <name type="synonym">Tricholoma shimeji</name>
    <dbReference type="NCBI Taxonomy" id="47721"/>
    <lineage>
        <taxon>Eukaryota</taxon>
        <taxon>Fungi</taxon>
        <taxon>Dikarya</taxon>
        <taxon>Basidiomycota</taxon>
        <taxon>Agaricomycotina</taxon>
        <taxon>Agaricomycetes</taxon>
        <taxon>Agaricomycetidae</taxon>
        <taxon>Agaricales</taxon>
        <taxon>Tricholomatineae</taxon>
        <taxon>Lyophyllaceae</taxon>
        <taxon>Lyophyllum</taxon>
    </lineage>
</organism>
<keyword evidence="3" id="KW-1185">Reference proteome</keyword>
<dbReference type="Pfam" id="PF18759">
    <property type="entry name" value="Plavaka"/>
    <property type="match status" value="1"/>
</dbReference>
<gene>
    <name evidence="2" type="ORF">LshimejAT787_1500490</name>
</gene>
<sequence length="968" mass="110192">MLAIHRKNCCPYCRRQFPTDTAIKRHIARDPSCKLAWQDQLTLKGATTFLVKSKKTKADEPKSPSPSLDNTSEVDVEMGPADDFLPPTYEEARRSDSPGRSRRGVHVEEVEDKDASGVRYVEPYPRPVAEPLRKGKTAFETLLETQVAEGKEAWAPFESEEEWELATWLAKNVEQKSIDEYLRLPTVRNRSNLSFHNNYTFLKKVDQLPTGPDWVCETVKAKGDRVGEDGESLEEDLELWRRDPIDCIKELMGNPAFKEYLAYAPERVYTDKEGANRIFDEMWTGNWWWETQDDLPEGAMLAPLILSSDKTQLSRFQGDKKAWPVYLTIGNLSKDIRRQPSAHGTILLGYLPVAKLECYSASVRSLHGYRLFHYCMSKILRPLVEAGRNGVDIVCADGFLRRVHPILAAYVADHPEQCLVACCNENRCPRCTVNPDARGDLSESLPRDVPSTLETLEEHRRGFTPDEFEGYGMRAIYAPFWHDLPHCDIFSCITPDLLHQLHKGVFKDHLVKWCTSIVGEAEIDARFKAMAGFAGLRHFKKGISFVSQWTGTEHKEMEKVFLGVLSGAVSSEVLIVARALLDFIYYSQFRSHTSKTLDALDSCLKTFHAHKDIFIELGIREQFNMPKLHSLMHYVDAIRALGSTDGYNTESPERLHIDFAKAAYRASNKKDYTEQMAMWLQRQESIWLRDAYITWLQQLRPQHKVASDVDDLDLEGEDEGAEVPRHGEDSISNSQISRAGSRSIYRISKQPAYRNVPVKQLITNFGAVDFIPAFSAFLRAYIPSCKISPSRFDLFHLYKQVILTLPPNRFLGDQLLTNRIRAVPAIPPRGRRVGKPGQFDTALVIENAAEYREFGGFSGLRAARVRAVFELPPQFGSYPHPLAYVEWFTSLGTPDRLTGMHLVTPSTRRHRRNVAVVPVDRLVRGCHLMGKCVGSMSDKRWTTDTVLDVAKHFYLNPYIHVDTFSIVK</sequence>
<comment type="caution">
    <text evidence="2">The sequence shown here is derived from an EMBL/GenBank/DDBJ whole genome shotgun (WGS) entry which is preliminary data.</text>
</comment>
<proteinExistence type="predicted"/>
<feature type="region of interest" description="Disordered" evidence="1">
    <location>
        <begin position="53"/>
        <end position="109"/>
    </location>
</feature>
<reference evidence="2" key="1">
    <citation type="submission" date="2022-07" db="EMBL/GenBank/DDBJ databases">
        <title>The genome of Lyophyllum shimeji provides insight into the initial evolution of ectomycorrhizal fungal genome.</title>
        <authorList>
            <person name="Kobayashi Y."/>
            <person name="Shibata T."/>
            <person name="Hirakawa H."/>
            <person name="Shigenobu S."/>
            <person name="Nishiyama T."/>
            <person name="Yamada A."/>
            <person name="Hasebe M."/>
            <person name="Kawaguchi M."/>
        </authorList>
    </citation>
    <scope>NUCLEOTIDE SEQUENCE</scope>
    <source>
        <strain evidence="2">AT787</strain>
    </source>
</reference>
<dbReference type="OrthoDB" id="2418900at2759"/>